<proteinExistence type="predicted"/>
<keyword evidence="2" id="KW-0812">Transmembrane</keyword>
<evidence type="ECO:0000256" key="1">
    <source>
        <dbReference type="SAM" id="MobiDB-lite"/>
    </source>
</evidence>
<feature type="transmembrane region" description="Helical" evidence="2">
    <location>
        <begin position="61"/>
        <end position="82"/>
    </location>
</feature>
<dbReference type="Proteomes" id="UP000611554">
    <property type="component" value="Unassembled WGS sequence"/>
</dbReference>
<feature type="region of interest" description="Disordered" evidence="1">
    <location>
        <begin position="1"/>
        <end position="38"/>
    </location>
</feature>
<gene>
    <name evidence="3" type="ORF">GCM10010140_46540</name>
</gene>
<reference evidence="4" key="1">
    <citation type="journal article" date="2019" name="Int. J. Syst. Evol. Microbiol.">
        <title>The Global Catalogue of Microorganisms (GCM) 10K type strain sequencing project: providing services to taxonomists for standard genome sequencing and annotation.</title>
        <authorList>
            <consortium name="The Broad Institute Genomics Platform"/>
            <consortium name="The Broad Institute Genome Sequencing Center for Infectious Disease"/>
            <person name="Wu L."/>
            <person name="Ma J."/>
        </authorList>
    </citation>
    <scope>NUCLEOTIDE SEQUENCE [LARGE SCALE GENOMIC DNA]</scope>
    <source>
        <strain evidence="4">JCM 3115</strain>
    </source>
</reference>
<keyword evidence="2" id="KW-1133">Transmembrane helix</keyword>
<organism evidence="3 4">
    <name type="scientific">Streptosporangium pseudovulgare</name>
    <dbReference type="NCBI Taxonomy" id="35765"/>
    <lineage>
        <taxon>Bacteria</taxon>
        <taxon>Bacillati</taxon>
        <taxon>Actinomycetota</taxon>
        <taxon>Actinomycetes</taxon>
        <taxon>Streptosporangiales</taxon>
        <taxon>Streptosporangiaceae</taxon>
        <taxon>Streptosporangium</taxon>
    </lineage>
</organism>
<evidence type="ECO:0000256" key="2">
    <source>
        <dbReference type="SAM" id="Phobius"/>
    </source>
</evidence>
<dbReference type="EMBL" id="BMQJ01000012">
    <property type="protein sequence ID" value="GGQ11072.1"/>
    <property type="molecule type" value="Genomic_DNA"/>
</dbReference>
<protein>
    <submittedName>
        <fullName evidence="3">Uncharacterized protein</fullName>
    </submittedName>
</protein>
<sequence length="84" mass="8818">MVRWETGPRDFSTSRGERPFRPGPADRAGEAVAPDRPGALLPGPYGTADLMEQQPSGGKTLLLILLGMAVVFAVIVGLAIWASG</sequence>
<comment type="caution">
    <text evidence="3">The sequence shown here is derived from an EMBL/GenBank/DDBJ whole genome shotgun (WGS) entry which is preliminary data.</text>
</comment>
<evidence type="ECO:0000313" key="3">
    <source>
        <dbReference type="EMBL" id="GGQ11072.1"/>
    </source>
</evidence>
<keyword evidence="2" id="KW-0472">Membrane</keyword>
<name>A0ABQ2R6A5_9ACTN</name>
<keyword evidence="4" id="KW-1185">Reference proteome</keyword>
<accession>A0ABQ2R6A5</accession>
<evidence type="ECO:0000313" key="4">
    <source>
        <dbReference type="Proteomes" id="UP000611554"/>
    </source>
</evidence>